<comment type="subcellular location">
    <subcellularLocation>
        <location evidence="1">Fimbrium</location>
    </subcellularLocation>
</comment>
<dbReference type="Proteomes" id="UP000029495">
    <property type="component" value="Chromosome"/>
</dbReference>
<evidence type="ECO:0000313" key="6">
    <source>
        <dbReference type="EMBL" id="AIR85147.1"/>
    </source>
</evidence>
<dbReference type="PANTHER" id="PTHR33420">
    <property type="entry name" value="FIMBRIAL SUBUNIT ELFA-RELATED"/>
    <property type="match status" value="1"/>
</dbReference>
<accession>A0ABM5RGQ5</accession>
<evidence type="ECO:0008006" key="8">
    <source>
        <dbReference type="Google" id="ProtNLM"/>
    </source>
</evidence>
<evidence type="ECO:0000256" key="4">
    <source>
        <dbReference type="ARBA" id="ARBA00023263"/>
    </source>
</evidence>
<reference evidence="6 7" key="1">
    <citation type="submission" date="2014-09" db="EMBL/GenBank/DDBJ databases">
        <authorList>
            <person name="Chan K.-G."/>
        </authorList>
    </citation>
    <scope>NUCLEOTIDE SEQUENCE [LARGE SCALE GENOMIC DNA]</scope>
    <source>
        <strain evidence="6 7">ND04</strain>
    </source>
</reference>
<evidence type="ECO:0000256" key="3">
    <source>
        <dbReference type="ARBA" id="ARBA00022729"/>
    </source>
</evidence>
<dbReference type="PANTHER" id="PTHR33420:SF3">
    <property type="entry name" value="FIMBRIAL SUBUNIT ELFA"/>
    <property type="match status" value="1"/>
</dbReference>
<feature type="signal peptide" evidence="5">
    <location>
        <begin position="1"/>
        <end position="29"/>
    </location>
</feature>
<protein>
    <recommendedName>
        <fullName evidence="8">Fimbrial-type adhesion domain-containing protein</fullName>
    </recommendedName>
</protein>
<dbReference type="SUPFAM" id="SSF49401">
    <property type="entry name" value="Bacterial adhesins"/>
    <property type="match status" value="1"/>
</dbReference>
<name>A0ABM5RGQ5_9GAMM</name>
<gene>
    <name evidence="6" type="ORF">LH22_06560</name>
</gene>
<feature type="chain" id="PRO_5045036273" description="Fimbrial-type adhesion domain-containing protein" evidence="5">
    <location>
        <begin position="30"/>
        <end position="187"/>
    </location>
</feature>
<keyword evidence="3 5" id="KW-0732">Signal</keyword>
<dbReference type="EMBL" id="CP009454">
    <property type="protein sequence ID" value="AIR85147.1"/>
    <property type="molecule type" value="Genomic_DNA"/>
</dbReference>
<dbReference type="InterPro" id="IPR050263">
    <property type="entry name" value="Bact_Fimbrial_Adh_Pro"/>
</dbReference>
<dbReference type="RefSeq" id="WP_038645040.1">
    <property type="nucleotide sequence ID" value="NZ_CP009454.1"/>
</dbReference>
<dbReference type="InterPro" id="IPR008966">
    <property type="entry name" value="Adhesion_dom_sf"/>
</dbReference>
<comment type="similarity">
    <text evidence="2">Belongs to the fimbrial protein family.</text>
</comment>
<sequence length="187" mass="19893">MPLVKHCRKSRACVLLLAAAALNLTPSDADTLLLNFTAFLVNGTCEFNLDKSHMNLGTTLATEMAAHTLVNPQPFELEIKNCTIAGVSNPIIRISGQGEMLDKWVFRNSSSTAQNIGVMLVNSAVPPTYASRALSPSDDISLTETGGNIDNQKLPFYAGLTCGDATQCANARGGQVVASVTFTLDFL</sequence>
<dbReference type="Gene3D" id="2.60.40.1090">
    <property type="entry name" value="Fimbrial-type adhesion domain"/>
    <property type="match status" value="1"/>
</dbReference>
<proteinExistence type="inferred from homology"/>
<evidence type="ECO:0000256" key="2">
    <source>
        <dbReference type="ARBA" id="ARBA00006671"/>
    </source>
</evidence>
<dbReference type="InterPro" id="IPR036937">
    <property type="entry name" value="Adhesion_dom_fimbrial_sf"/>
</dbReference>
<keyword evidence="7" id="KW-1185">Reference proteome</keyword>
<keyword evidence="4" id="KW-0281">Fimbrium</keyword>
<evidence type="ECO:0000256" key="5">
    <source>
        <dbReference type="SAM" id="SignalP"/>
    </source>
</evidence>
<organism evidence="6 7">
    <name type="scientific">Pantoea rwandensis</name>
    <dbReference type="NCBI Taxonomy" id="1076550"/>
    <lineage>
        <taxon>Bacteria</taxon>
        <taxon>Pseudomonadati</taxon>
        <taxon>Pseudomonadota</taxon>
        <taxon>Gammaproteobacteria</taxon>
        <taxon>Enterobacterales</taxon>
        <taxon>Erwiniaceae</taxon>
        <taxon>Pantoea</taxon>
    </lineage>
</organism>
<evidence type="ECO:0000256" key="1">
    <source>
        <dbReference type="ARBA" id="ARBA00004561"/>
    </source>
</evidence>
<evidence type="ECO:0000313" key="7">
    <source>
        <dbReference type="Proteomes" id="UP000029495"/>
    </source>
</evidence>